<dbReference type="InterPro" id="IPR036259">
    <property type="entry name" value="MFS_trans_sf"/>
</dbReference>
<dbReference type="Gene3D" id="1.20.1720.10">
    <property type="entry name" value="Multidrug resistance protein D"/>
    <property type="match status" value="1"/>
</dbReference>
<feature type="transmembrane region" description="Helical" evidence="7">
    <location>
        <begin position="413"/>
        <end position="443"/>
    </location>
</feature>
<name>A0A8H7UHT6_MORIS</name>
<feature type="transmembrane region" description="Helical" evidence="7">
    <location>
        <begin position="388"/>
        <end position="407"/>
    </location>
</feature>
<evidence type="ECO:0000256" key="3">
    <source>
        <dbReference type="ARBA" id="ARBA00022692"/>
    </source>
</evidence>
<feature type="transmembrane region" description="Helical" evidence="7">
    <location>
        <begin position="123"/>
        <end position="145"/>
    </location>
</feature>
<feature type="region of interest" description="Disordered" evidence="6">
    <location>
        <begin position="1"/>
        <end position="38"/>
    </location>
</feature>
<dbReference type="GO" id="GO:0005886">
    <property type="term" value="C:plasma membrane"/>
    <property type="evidence" value="ECO:0007669"/>
    <property type="project" value="TreeGrafter"/>
</dbReference>
<keyword evidence="5 7" id="KW-0472">Membrane</keyword>
<evidence type="ECO:0000256" key="4">
    <source>
        <dbReference type="ARBA" id="ARBA00022989"/>
    </source>
</evidence>
<evidence type="ECO:0000256" key="6">
    <source>
        <dbReference type="SAM" id="MobiDB-lite"/>
    </source>
</evidence>
<feature type="transmembrane region" description="Helical" evidence="7">
    <location>
        <begin position="54"/>
        <end position="80"/>
    </location>
</feature>
<feature type="compositionally biased region" description="Polar residues" evidence="6">
    <location>
        <begin position="14"/>
        <end position="23"/>
    </location>
</feature>
<feature type="transmembrane region" description="Helical" evidence="7">
    <location>
        <begin position="519"/>
        <end position="544"/>
    </location>
</feature>
<dbReference type="CDD" id="cd17502">
    <property type="entry name" value="MFS_Azr1_MDR_like"/>
    <property type="match status" value="1"/>
</dbReference>
<dbReference type="Gene3D" id="1.20.1250.20">
    <property type="entry name" value="MFS general substrate transporter like domains"/>
    <property type="match status" value="1"/>
</dbReference>
<dbReference type="SUPFAM" id="SSF103473">
    <property type="entry name" value="MFS general substrate transporter"/>
    <property type="match status" value="1"/>
</dbReference>
<keyword evidence="2" id="KW-0813">Transport</keyword>
<evidence type="ECO:0000256" key="7">
    <source>
        <dbReference type="SAM" id="Phobius"/>
    </source>
</evidence>
<feature type="transmembrane region" description="Helical" evidence="7">
    <location>
        <begin position="92"/>
        <end position="111"/>
    </location>
</feature>
<comment type="subcellular location">
    <subcellularLocation>
        <location evidence="1">Endomembrane system</location>
        <topology evidence="1">Multi-pass membrane protein</topology>
    </subcellularLocation>
</comment>
<reference evidence="9" key="1">
    <citation type="submission" date="2020-12" db="EMBL/GenBank/DDBJ databases">
        <title>Metabolic potential, ecology and presence of endohyphal bacteria is reflected in genomic diversity of Mucoromycotina.</title>
        <authorList>
            <person name="Muszewska A."/>
            <person name="Okrasinska A."/>
            <person name="Steczkiewicz K."/>
            <person name="Drgas O."/>
            <person name="Orlowska M."/>
            <person name="Perlinska-Lenart U."/>
            <person name="Aleksandrzak-Piekarczyk T."/>
            <person name="Szatraj K."/>
            <person name="Zielenkiewicz U."/>
            <person name="Pilsyk S."/>
            <person name="Malc E."/>
            <person name="Mieczkowski P."/>
            <person name="Kruszewska J.S."/>
            <person name="Biernat P."/>
            <person name="Pawlowska J."/>
        </authorList>
    </citation>
    <scope>NUCLEOTIDE SEQUENCE</scope>
    <source>
        <strain evidence="9">WA0000067209</strain>
    </source>
</reference>
<organism evidence="9 10">
    <name type="scientific">Mortierella isabellina</name>
    <name type="common">Filamentous fungus</name>
    <name type="synonym">Umbelopsis isabellina</name>
    <dbReference type="NCBI Taxonomy" id="91625"/>
    <lineage>
        <taxon>Eukaryota</taxon>
        <taxon>Fungi</taxon>
        <taxon>Fungi incertae sedis</taxon>
        <taxon>Mucoromycota</taxon>
        <taxon>Mucoromycotina</taxon>
        <taxon>Umbelopsidomycetes</taxon>
        <taxon>Umbelopsidales</taxon>
        <taxon>Umbelopsidaceae</taxon>
        <taxon>Umbelopsis</taxon>
    </lineage>
</organism>
<evidence type="ECO:0000259" key="8">
    <source>
        <dbReference type="PROSITE" id="PS50850"/>
    </source>
</evidence>
<dbReference type="OrthoDB" id="10021397at2759"/>
<evidence type="ECO:0000313" key="10">
    <source>
        <dbReference type="Proteomes" id="UP000654370"/>
    </source>
</evidence>
<keyword evidence="10" id="KW-1185">Reference proteome</keyword>
<feature type="transmembrane region" description="Helical" evidence="7">
    <location>
        <begin position="212"/>
        <end position="231"/>
    </location>
</feature>
<accession>A0A8H7UHT6</accession>
<feature type="transmembrane region" description="Helical" evidence="7">
    <location>
        <begin position="455"/>
        <end position="477"/>
    </location>
</feature>
<evidence type="ECO:0000256" key="5">
    <source>
        <dbReference type="ARBA" id="ARBA00023136"/>
    </source>
</evidence>
<feature type="transmembrane region" description="Helical" evidence="7">
    <location>
        <begin position="280"/>
        <end position="302"/>
    </location>
</feature>
<evidence type="ECO:0000313" key="9">
    <source>
        <dbReference type="EMBL" id="KAG2182242.1"/>
    </source>
</evidence>
<feature type="transmembrane region" description="Helical" evidence="7">
    <location>
        <begin position="151"/>
        <end position="174"/>
    </location>
</feature>
<evidence type="ECO:0000256" key="2">
    <source>
        <dbReference type="ARBA" id="ARBA00022448"/>
    </source>
</evidence>
<evidence type="ECO:0000256" key="1">
    <source>
        <dbReference type="ARBA" id="ARBA00004127"/>
    </source>
</evidence>
<feature type="transmembrane region" description="Helical" evidence="7">
    <location>
        <begin position="186"/>
        <end position="206"/>
    </location>
</feature>
<comment type="caution">
    <text evidence="9">The sequence shown here is derived from an EMBL/GenBank/DDBJ whole genome shotgun (WGS) entry which is preliminary data.</text>
</comment>
<keyword evidence="3 7" id="KW-0812">Transmembrane</keyword>
<dbReference type="GO" id="GO:0015174">
    <property type="term" value="F:basic amino acid transmembrane transporter activity"/>
    <property type="evidence" value="ECO:0007669"/>
    <property type="project" value="TreeGrafter"/>
</dbReference>
<dbReference type="Pfam" id="PF07690">
    <property type="entry name" value="MFS_1"/>
    <property type="match status" value="1"/>
</dbReference>
<feature type="domain" description="Major facilitator superfamily (MFS) profile" evidence="8">
    <location>
        <begin position="57"/>
        <end position="552"/>
    </location>
</feature>
<dbReference type="InterPro" id="IPR020846">
    <property type="entry name" value="MFS_dom"/>
</dbReference>
<protein>
    <recommendedName>
        <fullName evidence="8">Major facilitator superfamily (MFS) profile domain-containing protein</fullName>
    </recommendedName>
</protein>
<dbReference type="PANTHER" id="PTHR23501">
    <property type="entry name" value="MAJOR FACILITATOR SUPERFAMILY"/>
    <property type="match status" value="1"/>
</dbReference>
<feature type="transmembrane region" description="Helical" evidence="7">
    <location>
        <begin position="359"/>
        <end position="381"/>
    </location>
</feature>
<dbReference type="PROSITE" id="PS50850">
    <property type="entry name" value="MFS"/>
    <property type="match status" value="1"/>
</dbReference>
<dbReference type="GO" id="GO:0012505">
    <property type="term" value="C:endomembrane system"/>
    <property type="evidence" value="ECO:0007669"/>
    <property type="project" value="UniProtKB-SubCell"/>
</dbReference>
<gene>
    <name evidence="9" type="ORF">INT43_007169</name>
</gene>
<feature type="transmembrane region" description="Helical" evidence="7">
    <location>
        <begin position="252"/>
        <end position="274"/>
    </location>
</feature>
<feature type="compositionally biased region" description="Low complexity" evidence="6">
    <location>
        <begin position="24"/>
        <end position="38"/>
    </location>
</feature>
<proteinExistence type="predicted"/>
<dbReference type="InterPro" id="IPR011701">
    <property type="entry name" value="MFS"/>
</dbReference>
<dbReference type="GO" id="GO:0000329">
    <property type="term" value="C:fungal-type vacuole membrane"/>
    <property type="evidence" value="ECO:0007669"/>
    <property type="project" value="TreeGrafter"/>
</dbReference>
<dbReference type="PANTHER" id="PTHR23501:SF191">
    <property type="entry name" value="VACUOLAR BASIC AMINO ACID TRANSPORTER 4"/>
    <property type="match status" value="1"/>
</dbReference>
<keyword evidence="4 7" id="KW-1133">Transmembrane helix</keyword>
<dbReference type="Proteomes" id="UP000654370">
    <property type="component" value="Unassembled WGS sequence"/>
</dbReference>
<dbReference type="AlphaFoldDB" id="A0A8H7UHT6"/>
<feature type="transmembrane region" description="Helical" evidence="7">
    <location>
        <begin position="323"/>
        <end position="347"/>
    </location>
</feature>
<sequence length="555" mass="60280">MASRENDNEALIGSHQQSYGATATRSDSQDTIDTTSITTTPNKVSEDYLNGANVFFILTGLWMGVFLSSLDSSIVSTILTRIGSDFNRYNDAVWVATAYLISYTALQPLYGRISDAIGRKNTLVFASGTFFLGSLLCGAAPNFWSLVAARVVAGIGGGGLNTMSSIVTSDLVSLRDRGKYQGYGNISFALGSVIGAPLGGFITDYYSWRWTFYINLPLLFLTFYVTGVYIQNYNIQRHSDGSYHILKKLRQVDWLGAITLVIAVSLFMLATSLGGNSMPWSHPLVIGSLVGSAVMLIVFVAIEAKHAKNPIMPWHIISQRTPLASSFTNFWALMSSMSLIFLVPLYFQSVLGFTASRAGIYMLPKIISSSIGSLVAGYYMAHTGRYKSYSICSGICLVLGTIVISSWHPDISVFWLILGNALDGYALGSLLTTTLTTLLAAVQVKDSATIISISYLFRTTGGVLGVSTCQGVFQAILKSQLFQNITGPGSAEIIDSVRKSVSVIKDLPPDVRELVIESYLYAIKCAFSLTIVFASMALISVLFIERLELTTNVRK</sequence>
<dbReference type="EMBL" id="JAEPQZ010000004">
    <property type="protein sequence ID" value="KAG2182242.1"/>
    <property type="molecule type" value="Genomic_DNA"/>
</dbReference>